<comment type="catalytic activity">
    <reaction evidence="12">
        <text>a hydroperoxide + [thioredoxin]-dithiol = an alcohol + [thioredoxin]-disulfide + H2O</text>
        <dbReference type="Rhea" id="RHEA:62620"/>
        <dbReference type="Rhea" id="RHEA-COMP:10698"/>
        <dbReference type="Rhea" id="RHEA-COMP:10700"/>
        <dbReference type="ChEBI" id="CHEBI:15377"/>
        <dbReference type="ChEBI" id="CHEBI:29950"/>
        <dbReference type="ChEBI" id="CHEBI:30879"/>
        <dbReference type="ChEBI" id="CHEBI:35924"/>
        <dbReference type="ChEBI" id="CHEBI:50058"/>
        <dbReference type="EC" id="1.11.1.24"/>
    </reaction>
</comment>
<evidence type="ECO:0000256" key="1">
    <source>
        <dbReference type="ARBA" id="ARBA00003330"/>
    </source>
</evidence>
<proteinExistence type="inferred from homology"/>
<evidence type="ECO:0000313" key="15">
    <source>
        <dbReference type="EMBL" id="KPM49532.1"/>
    </source>
</evidence>
<dbReference type="OrthoDB" id="9812811at2"/>
<feature type="domain" description="Thioredoxin" evidence="14">
    <location>
        <begin position="3"/>
        <end position="149"/>
    </location>
</feature>
<dbReference type="GO" id="GO:0005737">
    <property type="term" value="C:cytoplasm"/>
    <property type="evidence" value="ECO:0007669"/>
    <property type="project" value="TreeGrafter"/>
</dbReference>
<evidence type="ECO:0000256" key="4">
    <source>
        <dbReference type="ARBA" id="ARBA00022559"/>
    </source>
</evidence>
<evidence type="ECO:0000256" key="7">
    <source>
        <dbReference type="ARBA" id="ARBA00023157"/>
    </source>
</evidence>
<comment type="subunit">
    <text evidence="2">Monomer.</text>
</comment>
<dbReference type="GO" id="GO:0034599">
    <property type="term" value="P:cellular response to oxidative stress"/>
    <property type="evidence" value="ECO:0007669"/>
    <property type="project" value="TreeGrafter"/>
</dbReference>
<dbReference type="PATRIC" id="fig|1605367.3.peg.1886"/>
<keyword evidence="7" id="KW-1015">Disulfide bond</keyword>
<dbReference type="InterPro" id="IPR036249">
    <property type="entry name" value="Thioredoxin-like_sf"/>
</dbReference>
<dbReference type="Proteomes" id="UP000050454">
    <property type="component" value="Unassembled WGS sequence"/>
</dbReference>
<reference evidence="15 16" key="1">
    <citation type="submission" date="2015-07" db="EMBL/GenBank/DDBJ databases">
        <title>The draft genome sequence of Leadbetterella sp. JN14-9.</title>
        <authorList>
            <person name="Liu Y."/>
            <person name="Du J."/>
            <person name="Shao Z."/>
        </authorList>
    </citation>
    <scope>NUCLEOTIDE SEQUENCE [LARGE SCALE GENOMIC DNA]</scope>
    <source>
        <strain evidence="15 16">JN14-9</strain>
    </source>
</reference>
<sequence>MALKIGDKAPDFEVKNQNNETVKLSDFKGQKVVLYFYPKDNTPTCTTQACNIRDNYQQYTSKGIKVLGVSPDSAKKHQNFIKKFDLPFDLLVDDEKALNEAYGVWQEKQMYGKKYMGTVRTTFVIDENGVIENIIDNVKAKEHTDQILA</sequence>
<protein>
    <recommendedName>
        <fullName evidence="3">thioredoxin-dependent peroxiredoxin</fullName>
        <ecNumber evidence="3">1.11.1.24</ecNumber>
    </recommendedName>
    <alternativeName>
        <fullName evidence="9">Thioredoxin peroxidase</fullName>
    </alternativeName>
    <alternativeName>
        <fullName evidence="11">Thioredoxin-dependent peroxiredoxin Bcp</fullName>
    </alternativeName>
</protein>
<dbReference type="EMBL" id="LGTQ01000005">
    <property type="protein sequence ID" value="KPM49532.1"/>
    <property type="molecule type" value="Genomic_DNA"/>
</dbReference>
<dbReference type="NCBIfam" id="NF006960">
    <property type="entry name" value="PRK09437.1"/>
    <property type="match status" value="1"/>
</dbReference>
<dbReference type="GO" id="GO:0008379">
    <property type="term" value="F:thioredoxin peroxidase activity"/>
    <property type="evidence" value="ECO:0007669"/>
    <property type="project" value="TreeGrafter"/>
</dbReference>
<dbReference type="InterPro" id="IPR024706">
    <property type="entry name" value="Peroxiredoxin_AhpC-typ"/>
</dbReference>
<dbReference type="InterPro" id="IPR050924">
    <property type="entry name" value="Peroxiredoxin_BCP/PrxQ"/>
</dbReference>
<dbReference type="EC" id="1.11.1.24" evidence="3"/>
<evidence type="ECO:0000313" key="16">
    <source>
        <dbReference type="Proteomes" id="UP000050454"/>
    </source>
</evidence>
<comment type="caution">
    <text evidence="15">The sequence shown here is derived from an EMBL/GenBank/DDBJ whole genome shotgun (WGS) entry which is preliminary data.</text>
</comment>
<comment type="similarity">
    <text evidence="10">Belongs to the peroxiredoxin family. BCP/PrxQ subfamily.</text>
</comment>
<keyword evidence="6" id="KW-0560">Oxidoreductase</keyword>
<dbReference type="Pfam" id="PF00578">
    <property type="entry name" value="AhpC-TSA"/>
    <property type="match status" value="1"/>
</dbReference>
<evidence type="ECO:0000256" key="3">
    <source>
        <dbReference type="ARBA" id="ARBA00013017"/>
    </source>
</evidence>
<evidence type="ECO:0000256" key="9">
    <source>
        <dbReference type="ARBA" id="ARBA00032824"/>
    </source>
</evidence>
<evidence type="ECO:0000256" key="11">
    <source>
        <dbReference type="ARBA" id="ARBA00042639"/>
    </source>
</evidence>
<dbReference type="CDD" id="cd03017">
    <property type="entry name" value="PRX_BCP"/>
    <property type="match status" value="1"/>
</dbReference>
<evidence type="ECO:0000256" key="12">
    <source>
        <dbReference type="ARBA" id="ARBA00049091"/>
    </source>
</evidence>
<dbReference type="Gene3D" id="3.40.30.10">
    <property type="entry name" value="Glutaredoxin"/>
    <property type="match status" value="1"/>
</dbReference>
<dbReference type="PANTHER" id="PTHR42801">
    <property type="entry name" value="THIOREDOXIN-DEPENDENT PEROXIDE REDUCTASE"/>
    <property type="match status" value="1"/>
</dbReference>
<dbReference type="PROSITE" id="PS51352">
    <property type="entry name" value="THIOREDOXIN_2"/>
    <property type="match status" value="1"/>
</dbReference>
<dbReference type="FunFam" id="3.40.30.10:FF:000007">
    <property type="entry name" value="Thioredoxin-dependent thiol peroxidase"/>
    <property type="match status" value="1"/>
</dbReference>
<dbReference type="PIRSF" id="PIRSF000239">
    <property type="entry name" value="AHPC"/>
    <property type="match status" value="1"/>
</dbReference>
<dbReference type="InterPro" id="IPR000866">
    <property type="entry name" value="AhpC/TSA"/>
</dbReference>
<gene>
    <name evidence="15" type="ORF">AFM12_02715</name>
</gene>
<comment type="function">
    <text evidence="1">Thiol-specific peroxidase that catalyzes the reduction of hydrogen peroxide and organic hydroperoxides to water and alcohols, respectively. Plays a role in cell protection against oxidative stress by detoxifying peroxides and as sensor of hydrogen peroxide-mediated signaling events.</text>
</comment>
<dbReference type="PANTHER" id="PTHR42801:SF4">
    <property type="entry name" value="AHPC_TSA FAMILY PROTEIN"/>
    <property type="match status" value="1"/>
</dbReference>
<dbReference type="GO" id="GO:0045454">
    <property type="term" value="P:cell redox homeostasis"/>
    <property type="evidence" value="ECO:0007669"/>
    <property type="project" value="TreeGrafter"/>
</dbReference>
<dbReference type="STRING" id="1605367.AFM12_02715"/>
<name>A0A0N8HA93_9BACT</name>
<keyword evidence="4 15" id="KW-0575">Peroxidase</keyword>
<evidence type="ECO:0000256" key="10">
    <source>
        <dbReference type="ARBA" id="ARBA00038489"/>
    </source>
</evidence>
<evidence type="ECO:0000256" key="6">
    <source>
        <dbReference type="ARBA" id="ARBA00023002"/>
    </source>
</evidence>
<keyword evidence="8" id="KW-0676">Redox-active center</keyword>
<organism evidence="15 16">
    <name type="scientific">Jiulongibacter sediminis</name>
    <dbReference type="NCBI Taxonomy" id="1605367"/>
    <lineage>
        <taxon>Bacteria</taxon>
        <taxon>Pseudomonadati</taxon>
        <taxon>Bacteroidota</taxon>
        <taxon>Cytophagia</taxon>
        <taxon>Cytophagales</taxon>
        <taxon>Leadbetterellaceae</taxon>
        <taxon>Jiulongibacter</taxon>
    </lineage>
</organism>
<dbReference type="AlphaFoldDB" id="A0A0N8HA93"/>
<evidence type="ECO:0000256" key="5">
    <source>
        <dbReference type="ARBA" id="ARBA00022862"/>
    </source>
</evidence>
<dbReference type="InterPro" id="IPR013766">
    <property type="entry name" value="Thioredoxin_domain"/>
</dbReference>
<evidence type="ECO:0000259" key="14">
    <source>
        <dbReference type="PROSITE" id="PS51352"/>
    </source>
</evidence>
<evidence type="ECO:0000256" key="13">
    <source>
        <dbReference type="PIRSR" id="PIRSR000239-1"/>
    </source>
</evidence>
<evidence type="ECO:0000256" key="2">
    <source>
        <dbReference type="ARBA" id="ARBA00011245"/>
    </source>
</evidence>
<dbReference type="RefSeq" id="WP_055143734.1">
    <property type="nucleotide sequence ID" value="NZ_JXSZ01000005.1"/>
</dbReference>
<accession>A0A0N8HA93</accession>
<keyword evidence="16" id="KW-1185">Reference proteome</keyword>
<keyword evidence="5" id="KW-0049">Antioxidant</keyword>
<evidence type="ECO:0000256" key="8">
    <source>
        <dbReference type="ARBA" id="ARBA00023284"/>
    </source>
</evidence>
<feature type="active site" description="Cysteine sulfenic acid (-SOH) intermediate; for peroxidase activity" evidence="13">
    <location>
        <position position="45"/>
    </location>
</feature>
<dbReference type="SUPFAM" id="SSF52833">
    <property type="entry name" value="Thioredoxin-like"/>
    <property type="match status" value="1"/>
</dbReference>